<protein>
    <submittedName>
        <fullName evidence="2">Conjugal transfer protein TraG</fullName>
    </submittedName>
</protein>
<feature type="transmembrane region" description="Helical" evidence="1">
    <location>
        <begin position="12"/>
        <end position="32"/>
    </location>
</feature>
<proteinExistence type="predicted"/>
<gene>
    <name evidence="2" type="ORF">D3Z39_13835</name>
</gene>
<organism evidence="2 3">
    <name type="scientific">Anaerotruncus colihominis</name>
    <dbReference type="NCBI Taxonomy" id="169435"/>
    <lineage>
        <taxon>Bacteria</taxon>
        <taxon>Bacillati</taxon>
        <taxon>Bacillota</taxon>
        <taxon>Clostridia</taxon>
        <taxon>Eubacteriales</taxon>
        <taxon>Oscillospiraceae</taxon>
        <taxon>Anaerotruncus</taxon>
    </lineage>
</organism>
<keyword evidence="1" id="KW-0472">Membrane</keyword>
<evidence type="ECO:0000313" key="2">
    <source>
        <dbReference type="EMBL" id="NBI79924.1"/>
    </source>
</evidence>
<dbReference type="AlphaFoldDB" id="A0A845RJL7"/>
<keyword evidence="1" id="KW-1133">Transmembrane helix</keyword>
<reference evidence="2 3" key="1">
    <citation type="submission" date="2018-08" db="EMBL/GenBank/DDBJ databases">
        <title>Murine metabolic-syndrome-specific gut microbial biobank.</title>
        <authorList>
            <person name="Liu C."/>
        </authorList>
    </citation>
    <scope>NUCLEOTIDE SEQUENCE [LARGE SCALE GENOMIC DNA]</scope>
    <source>
        <strain evidence="2 3">X69</strain>
    </source>
</reference>
<comment type="caution">
    <text evidence="2">The sequence shown here is derived from an EMBL/GenBank/DDBJ whole genome shotgun (WGS) entry which is preliminary data.</text>
</comment>
<dbReference type="OrthoDB" id="9766496at2"/>
<dbReference type="EMBL" id="QXWZ01000028">
    <property type="protein sequence ID" value="NBI79924.1"/>
    <property type="molecule type" value="Genomic_DNA"/>
</dbReference>
<evidence type="ECO:0000313" key="3">
    <source>
        <dbReference type="Proteomes" id="UP000446348"/>
    </source>
</evidence>
<evidence type="ECO:0000256" key="1">
    <source>
        <dbReference type="SAM" id="Phobius"/>
    </source>
</evidence>
<accession>A0A845RJL7</accession>
<name>A0A845RJL7_9FIRM</name>
<dbReference type="Proteomes" id="UP000446348">
    <property type="component" value="Unassembled WGS sequence"/>
</dbReference>
<keyword evidence="1" id="KW-0812">Transmembrane</keyword>
<sequence length="101" mass="11201">MNTKIKKYVVPNLPYLFIFWFFCKVGTAYRLAEGADFGAKLIGMMKTIGPAFGTITPGLAGFDLLVGLVGAVVLRLMVYNKVKNAKKFRKDVEYGSARWSA</sequence>
<feature type="transmembrane region" description="Helical" evidence="1">
    <location>
        <begin position="52"/>
        <end position="78"/>
    </location>
</feature>